<feature type="region of interest" description="Disordered" evidence="8">
    <location>
        <begin position="93"/>
        <end position="157"/>
    </location>
</feature>
<keyword evidence="5" id="KW-0406">Ion transport</keyword>
<dbReference type="SMART" id="SM00100">
    <property type="entry name" value="cNMP"/>
    <property type="match status" value="3"/>
</dbReference>
<evidence type="ECO:0000313" key="12">
    <source>
        <dbReference type="Proteomes" id="UP000243579"/>
    </source>
</evidence>
<feature type="transmembrane region" description="Helical" evidence="9">
    <location>
        <begin position="1112"/>
        <end position="1135"/>
    </location>
</feature>
<reference evidence="11 12" key="1">
    <citation type="journal article" date="2014" name="Genome Biol. Evol.">
        <title>The secreted proteins of Achlya hypogyna and Thraustotheca clavata identify the ancestral oomycete secretome and reveal gene acquisitions by horizontal gene transfer.</title>
        <authorList>
            <person name="Misner I."/>
            <person name="Blouin N."/>
            <person name="Leonard G."/>
            <person name="Richards T.A."/>
            <person name="Lane C.E."/>
        </authorList>
    </citation>
    <scope>NUCLEOTIDE SEQUENCE [LARGE SCALE GENOMIC DNA]</scope>
    <source>
        <strain evidence="11 12">ATCC 48635</strain>
    </source>
</reference>
<evidence type="ECO:0000259" key="10">
    <source>
        <dbReference type="PROSITE" id="PS50042"/>
    </source>
</evidence>
<evidence type="ECO:0000256" key="1">
    <source>
        <dbReference type="ARBA" id="ARBA00004141"/>
    </source>
</evidence>
<feature type="transmembrane region" description="Helical" evidence="9">
    <location>
        <begin position="1962"/>
        <end position="1983"/>
    </location>
</feature>
<evidence type="ECO:0000256" key="9">
    <source>
        <dbReference type="SAM" id="Phobius"/>
    </source>
</evidence>
<dbReference type="Pfam" id="PF00027">
    <property type="entry name" value="cNMP_binding"/>
    <property type="match status" value="3"/>
</dbReference>
<dbReference type="GO" id="GO:0003254">
    <property type="term" value="P:regulation of membrane depolarization"/>
    <property type="evidence" value="ECO:0007669"/>
    <property type="project" value="TreeGrafter"/>
</dbReference>
<comment type="caution">
    <text evidence="11">The sequence shown here is derived from an EMBL/GenBank/DDBJ whole genome shotgun (WGS) entry which is preliminary data.</text>
</comment>
<dbReference type="Gene3D" id="2.60.120.10">
    <property type="entry name" value="Jelly Rolls"/>
    <property type="match status" value="3"/>
</dbReference>
<dbReference type="GO" id="GO:0098855">
    <property type="term" value="C:HCN channel complex"/>
    <property type="evidence" value="ECO:0007669"/>
    <property type="project" value="TreeGrafter"/>
</dbReference>
<dbReference type="InterPro" id="IPR018488">
    <property type="entry name" value="cNMP-bd_CS"/>
</dbReference>
<feature type="transmembrane region" description="Helical" evidence="9">
    <location>
        <begin position="1745"/>
        <end position="1765"/>
    </location>
</feature>
<feature type="compositionally biased region" description="Polar residues" evidence="8">
    <location>
        <begin position="146"/>
        <end position="155"/>
    </location>
</feature>
<feature type="domain" description="Cyclic nucleotide-binding" evidence="10">
    <location>
        <begin position="1286"/>
        <end position="1415"/>
    </location>
</feature>
<evidence type="ECO:0000313" key="11">
    <source>
        <dbReference type="EMBL" id="OQS01458.1"/>
    </source>
</evidence>
<dbReference type="PANTHER" id="PTHR45689">
    <property type="entry name" value="I[[H]] CHANNEL, ISOFORM E"/>
    <property type="match status" value="1"/>
</dbReference>
<feature type="transmembrane region" description="Helical" evidence="9">
    <location>
        <begin position="1891"/>
        <end position="1915"/>
    </location>
</feature>
<keyword evidence="6 9" id="KW-0472">Membrane</keyword>
<dbReference type="InterPro" id="IPR000595">
    <property type="entry name" value="cNMP-bd_dom"/>
</dbReference>
<feature type="transmembrane region" description="Helical" evidence="9">
    <location>
        <begin position="500"/>
        <end position="523"/>
    </location>
</feature>
<dbReference type="Proteomes" id="UP000243579">
    <property type="component" value="Unassembled WGS sequence"/>
</dbReference>
<evidence type="ECO:0000256" key="2">
    <source>
        <dbReference type="ARBA" id="ARBA00022448"/>
    </source>
</evidence>
<keyword evidence="12" id="KW-1185">Reference proteome</keyword>
<name>A0A1V9ZTV4_ACHHY</name>
<evidence type="ECO:0000256" key="3">
    <source>
        <dbReference type="ARBA" id="ARBA00022692"/>
    </source>
</evidence>
<dbReference type="Pfam" id="PF00520">
    <property type="entry name" value="Ion_trans"/>
    <property type="match status" value="3"/>
</dbReference>
<dbReference type="SUPFAM" id="SSF51206">
    <property type="entry name" value="cAMP-binding domain-like"/>
    <property type="match status" value="3"/>
</dbReference>
<dbReference type="InterPro" id="IPR018490">
    <property type="entry name" value="cNMP-bd_dom_sf"/>
</dbReference>
<sequence length="2285" mass="260841">MSASRSPQAPTVSSIPTHHELRPLVRQATKGNAVPLAPLRPAPRDSTPSSTTTVNFLDKSVKRLSGRFSALDMFKGSNIVRNGSHLKEIMQAMHKDQHGHRDHASQRTEGSSRSPHKIQPVPDAPDRVVNQRRASGSATRHRHSSLQRGSTTGSIHNLKIVPTDPEMLRPSPSRRGLSASQTMLIAATLKKKAQIITQRRRKTKHMQLMELAGIQSRHKKVLHQYSIRVVRDEEKTEEEVHLTTDAAYLILPSHQWYKAWQLSTLFIILYQSIMIPYQLAFDTSDTPPTQDYASMAFNSIFCVDLLFTLNCAIAHPSLPDTYITERWIIWRKYLKSWCALPLVSKKLTRRRFLLDFLACFPIDVIVYSSFSGASASNNRLHILGLLKILRLPRLLRLARFVRILRILRIPPEWKRWLLYSRYAHLIRLGSLLVSFVYLIHIFNCIWGGYVTDPYWEYAMFGASSENASTYILGFYFVLTTVMGQNSMLQSQAEYTYACMLIIIGSILMATVFGNVANLISNFYENQNNYKKKMEQLLGSMNLMKLPLDLQNRINEYYQVMWERHGTLDGRPLMFTNELSKNLSVEVELYLRMDMINRVPVFQKCSKTVVQEIVMQLQLQVYLPGDYIVVKGEIGFDMYFVQNGTCEVTKPASPDPRPFEVEIVLKVLTPGDYFGEIALLMNCKRTANVRAVTFSELCVLTRSAFERITAQYVEDRATIETFITEMYDPKALEAIRKQQNDDGPSPHEARLEARMDTIMDYMAETNSKIERLEALVTLLVPPCVHGLSGHQTPNDMSSPHRPLHDLTVQAQHLPPMQRQPTLPRITDDAPLVDKTALPTRASTRSAKIIPYAPDRLSFAISEPPSARPLSLRESSDDLIAGVAVTSGAGGAGMRPNVAALRAVGHLKKKQKERHNRRLQQQLDTDRHQAILKQYTIRTVTHEAETRADKLPFLLVHPSAGWYKSWQLATLGLICYQSFQTPYQLAFSNSNSDPMHDYFSIATNTIFGIDMLLSFNTAMPDPVLPDRFIVNRKLIIKKYILGWFLLDFMACFPIDIVLYTLLNQSGNRLSILSLLKSLRLPRLLRLARLVRVLKILQMPVEWKRWILYSRYSHLIRLFTMIVAFIFVVHIKACIWHGSVAAVGWQNATFGSGTDVDVYVLSYFFTLVTLVGQNMNLTTQAEYIFAIYLLIMGAMLMAIVFGNVANLLSNFYENQNNYKRKMEWLFESMGAMKLPLDLQNRINDYYQVMWERHGTLNGQMTVLTQELSRNLAIEVELYLRMEMINRVPIFHSCSKKVVQEIVMRLAMDVFLPGDYIVVRGEMAWEMYFVQSGVCEVTKGGRDGSSVTTGLIEDEVVLRHLTQGDFFGEIALLMQCKRTANVRAQTFSELCVLTREIFEAISAKFTEDRERMEEIIVQRYHPDVLKQIEMERHQDTKRLSSGHQLPAVRDADGHKIQQQEPKPDLGRHLLATGLPSPPRIAESPQLVEVLTQLSERMGALERKVQNIEDAQRHCFNKIFTVLQVRKTKKPTSTTKLPHPSVSQVSLPSHNAAQLEVAAQRHLLPTPSSATLTEAKRPTMVQSFLRSVAKVAPTSAMRQSHTRLPRLLQHISSRNKGLKETSRLGGGHALASSISLTTLMAPKPPRVVPFAPEPTSNESCSHALEPSLAPGPVGRHKSIRDIVTENMIDRIPTLHDRRSRLLDQVALGQRHKKVLTQYQIRLRTRRASTLHQMIIYVPHIVYPTSTWVKIWRLVLVLLTYYQLVVIPYAVAFRPHDDPLHDVVDIITNLCFFFDMILTFNTAIRVSDLAFVTTRSAIARHYIHGWFLSDIFSIVPWDILVHEIGLSQGYDFTFVNVFKMFRLSRIPRACTLTRILRYLRVSDEWKRWVLYSRYANIIRLLSLVALFVFLVHLLACIWYLFIVPPDWIEFQSQSSSTGELLTPYILSAYYIVTTVTGQSNLLQTNAEFAFSAIVIILGSLWIAVVFGNVGNLIANYYANQDLFQQKMESLFSSMTLLHLPVDLQNRIIEYYQTMYTRHGTLNGRPFQFVQELSKNLTVEVGLFLRMNMITRSPMFQNCSPEFVQELVMKLAFQVYLGNDYIVVRGEVGSEMYFVQNGTCELRKPTTNSEDMSFERPTGLAPDIKLRILEEGDHFGELALLMNVKHAATVKAVTFVELCVLTREVFLAVTEKYFEDKLVIENFIVEKYDPTVMQSLLAIQTNPKQEHQRSIVAFIGQLTDRLNEMQDAMDTMHQQVVQLEAASNPSFGSPLRTSASSYITYCLVSDKELYVP</sequence>
<evidence type="ECO:0000256" key="7">
    <source>
        <dbReference type="SAM" id="Coils"/>
    </source>
</evidence>
<feature type="transmembrane region" description="Helical" evidence="9">
    <location>
        <begin position="1155"/>
        <end position="1174"/>
    </location>
</feature>
<keyword evidence="4 9" id="KW-1133">Transmembrane helix</keyword>
<dbReference type="InterPro" id="IPR005821">
    <property type="entry name" value="Ion_trans_dom"/>
</dbReference>
<dbReference type="PROSITE" id="PS50042">
    <property type="entry name" value="CNMP_BINDING_3"/>
    <property type="match status" value="3"/>
</dbReference>
<comment type="subcellular location">
    <subcellularLocation>
        <location evidence="1">Membrane</location>
        <topology evidence="1">Multi-pass membrane protein</topology>
    </subcellularLocation>
</comment>
<feature type="domain" description="Cyclic nucleotide-binding" evidence="10">
    <location>
        <begin position="2068"/>
        <end position="2179"/>
    </location>
</feature>
<dbReference type="Gene3D" id="1.10.287.70">
    <property type="match status" value="3"/>
</dbReference>
<dbReference type="CDD" id="cd00038">
    <property type="entry name" value="CAP_ED"/>
    <property type="match status" value="3"/>
</dbReference>
<feature type="transmembrane region" description="Helical" evidence="9">
    <location>
        <begin position="1038"/>
        <end position="1060"/>
    </location>
</feature>
<feature type="transmembrane region" description="Helical" evidence="9">
    <location>
        <begin position="1181"/>
        <end position="1205"/>
    </location>
</feature>
<dbReference type="EMBL" id="JNBR01000007">
    <property type="protein sequence ID" value="OQS01458.1"/>
    <property type="molecule type" value="Genomic_DNA"/>
</dbReference>
<proteinExistence type="predicted"/>
<dbReference type="OrthoDB" id="421226at2759"/>
<feature type="compositionally biased region" description="Polar residues" evidence="8">
    <location>
        <begin position="1"/>
        <end position="16"/>
    </location>
</feature>
<evidence type="ECO:0000256" key="4">
    <source>
        <dbReference type="ARBA" id="ARBA00022989"/>
    </source>
</evidence>
<feature type="domain" description="Cyclic nucleotide-binding" evidence="10">
    <location>
        <begin position="600"/>
        <end position="707"/>
    </location>
</feature>
<feature type="transmembrane region" description="Helical" evidence="9">
    <location>
        <begin position="425"/>
        <end position="449"/>
    </location>
</feature>
<organism evidence="11 12">
    <name type="scientific">Achlya hypogyna</name>
    <name type="common">Oomycete</name>
    <name type="synonym">Protoachlya hypogyna</name>
    <dbReference type="NCBI Taxonomy" id="1202772"/>
    <lineage>
        <taxon>Eukaryota</taxon>
        <taxon>Sar</taxon>
        <taxon>Stramenopiles</taxon>
        <taxon>Oomycota</taxon>
        <taxon>Saprolegniomycetes</taxon>
        <taxon>Saprolegniales</taxon>
        <taxon>Achlyaceae</taxon>
        <taxon>Achlya</taxon>
    </lineage>
</organism>
<dbReference type="GO" id="GO:0035725">
    <property type="term" value="P:sodium ion transmembrane transport"/>
    <property type="evidence" value="ECO:0007669"/>
    <property type="project" value="TreeGrafter"/>
</dbReference>
<feature type="region of interest" description="Disordered" evidence="8">
    <location>
        <begin position="1"/>
        <end position="53"/>
    </location>
</feature>
<evidence type="ECO:0000256" key="8">
    <source>
        <dbReference type="SAM" id="MobiDB-lite"/>
    </source>
</evidence>
<evidence type="ECO:0000256" key="5">
    <source>
        <dbReference type="ARBA" id="ARBA00023065"/>
    </source>
</evidence>
<keyword evidence="3 9" id="KW-0812">Transmembrane</keyword>
<keyword evidence="7" id="KW-0175">Coiled coil</keyword>
<feature type="coiled-coil region" evidence="7">
    <location>
        <begin position="2228"/>
        <end position="2255"/>
    </location>
</feature>
<dbReference type="GO" id="GO:0005249">
    <property type="term" value="F:voltage-gated potassium channel activity"/>
    <property type="evidence" value="ECO:0007669"/>
    <property type="project" value="TreeGrafter"/>
</dbReference>
<gene>
    <name evidence="11" type="ORF">ACHHYP_00751</name>
</gene>
<dbReference type="PANTHER" id="PTHR45689:SF5">
    <property type="entry name" value="I[[H]] CHANNEL, ISOFORM E"/>
    <property type="match status" value="1"/>
</dbReference>
<dbReference type="PROSITE" id="PS00888">
    <property type="entry name" value="CNMP_BINDING_1"/>
    <property type="match status" value="3"/>
</dbReference>
<accession>A0A1V9ZTV4</accession>
<keyword evidence="2" id="KW-0813">Transport</keyword>
<dbReference type="SUPFAM" id="SSF81324">
    <property type="entry name" value="Voltage-gated potassium channels"/>
    <property type="match status" value="3"/>
</dbReference>
<dbReference type="PROSITE" id="PS00889">
    <property type="entry name" value="CNMP_BINDING_2"/>
    <property type="match status" value="2"/>
</dbReference>
<protein>
    <submittedName>
        <fullName evidence="11">Voltage-gated Ion Channel (VIC) Superfamily</fullName>
    </submittedName>
</protein>
<dbReference type="Gene3D" id="1.10.287.630">
    <property type="entry name" value="Helix hairpin bin"/>
    <property type="match status" value="3"/>
</dbReference>
<dbReference type="InterPro" id="IPR051413">
    <property type="entry name" value="K/Na_HCN_channel"/>
</dbReference>
<dbReference type="InterPro" id="IPR014710">
    <property type="entry name" value="RmlC-like_jellyroll"/>
</dbReference>
<evidence type="ECO:0000256" key="6">
    <source>
        <dbReference type="ARBA" id="ARBA00023136"/>
    </source>
</evidence>